<organism evidence="3 4">
    <name type="scientific">Streptomyces lydicamycinicus</name>
    <dbReference type="NCBI Taxonomy" id="1546107"/>
    <lineage>
        <taxon>Bacteria</taxon>
        <taxon>Bacillati</taxon>
        <taxon>Actinomycetota</taxon>
        <taxon>Actinomycetes</taxon>
        <taxon>Kitasatosporales</taxon>
        <taxon>Streptomycetaceae</taxon>
        <taxon>Streptomyces</taxon>
    </lineage>
</organism>
<dbReference type="GO" id="GO:0016787">
    <property type="term" value="F:hydrolase activity"/>
    <property type="evidence" value="ECO:0007669"/>
    <property type="project" value="UniProtKB-KW"/>
</dbReference>
<proteinExistence type="predicted"/>
<evidence type="ECO:0000256" key="2">
    <source>
        <dbReference type="SAM" id="Phobius"/>
    </source>
</evidence>
<dbReference type="Proteomes" id="UP000048965">
    <property type="component" value="Unassembled WGS sequence"/>
</dbReference>
<keyword evidence="2" id="KW-1133">Transmembrane helix</keyword>
<keyword evidence="2" id="KW-0472">Membrane</keyword>
<feature type="transmembrane region" description="Helical" evidence="2">
    <location>
        <begin position="103"/>
        <end position="125"/>
    </location>
</feature>
<evidence type="ECO:0000313" key="4">
    <source>
        <dbReference type="Proteomes" id="UP000048965"/>
    </source>
</evidence>
<evidence type="ECO:0000256" key="1">
    <source>
        <dbReference type="SAM" id="MobiDB-lite"/>
    </source>
</evidence>
<keyword evidence="3" id="KW-0378">Hydrolase</keyword>
<keyword evidence="2" id="KW-0812">Transmembrane</keyword>
<dbReference type="EMBL" id="BBNO01000002">
    <property type="protein sequence ID" value="GAO06885.1"/>
    <property type="molecule type" value="Genomic_DNA"/>
</dbReference>
<name>A0A0P4R2D8_9ACTN</name>
<protein>
    <submittedName>
        <fullName evidence="3">NUDIX hydrolase</fullName>
    </submittedName>
</protein>
<reference evidence="3 4" key="2">
    <citation type="journal article" date="2015" name="Stand. Genomic Sci.">
        <title>Draft genome sequence of marine-derived Streptomyces sp. TP-A0598, a producer of anti-MRSA antibiotic lydicamycins.</title>
        <authorList>
            <person name="Komaki H."/>
            <person name="Ichikawa N."/>
            <person name="Hosoyama A."/>
            <person name="Fujita N."/>
            <person name="Igarashi Y."/>
        </authorList>
    </citation>
    <scope>NUCLEOTIDE SEQUENCE [LARGE SCALE GENOMIC DNA]</scope>
    <source>
        <strain evidence="3 4">NBRC 110027</strain>
    </source>
</reference>
<reference evidence="4" key="1">
    <citation type="submission" date="2014-09" db="EMBL/GenBank/DDBJ databases">
        <title>Whole genome shotgun sequence of Streptomyces sp. NBRC 110027.</title>
        <authorList>
            <person name="Komaki H."/>
            <person name="Ichikawa N."/>
            <person name="Katano-Makiyama Y."/>
            <person name="Hosoyama A."/>
            <person name="Hashimoto M."/>
            <person name="Uohara A."/>
            <person name="Kitahashi Y."/>
            <person name="Ohji S."/>
            <person name="Kimura A."/>
            <person name="Yamazoe A."/>
            <person name="Igarashi Y."/>
            <person name="Fujita N."/>
        </authorList>
    </citation>
    <scope>NUCLEOTIDE SEQUENCE [LARGE SCALE GENOMIC DNA]</scope>
    <source>
        <strain evidence="4">NBRC 110027</strain>
    </source>
</reference>
<comment type="caution">
    <text evidence="3">The sequence shown here is derived from an EMBL/GenBank/DDBJ whole genome shotgun (WGS) entry which is preliminary data.</text>
</comment>
<feature type="transmembrane region" description="Helical" evidence="2">
    <location>
        <begin position="186"/>
        <end position="207"/>
    </location>
</feature>
<feature type="transmembrane region" description="Helical" evidence="2">
    <location>
        <begin position="145"/>
        <end position="165"/>
    </location>
</feature>
<gene>
    <name evidence="3" type="ORF">TPA0598_02_01230</name>
</gene>
<dbReference type="AlphaFoldDB" id="A0A0P4R2D8"/>
<sequence length="211" mass="21976">MRGHRRGVTRVGAGRTYCPGMTNRPPAAVRRPDRSSGPPRLAAAARHAGLAVTLFPAGALAVCSTLTGHREAARRRWLRAGPLPLGAPAPGALRLVLHGALTILLGVLALLLAAALALAIARGLLYGFVDQAPHDHSWGGPSLAGAWLAHFAVSLPCVALALVILTGLTRLNRHTTAPLRGERRPAWALPIAAVSCALGLLLVIAFVHQLP</sequence>
<evidence type="ECO:0000313" key="3">
    <source>
        <dbReference type="EMBL" id="GAO06885.1"/>
    </source>
</evidence>
<feature type="region of interest" description="Disordered" evidence="1">
    <location>
        <begin position="1"/>
        <end position="40"/>
    </location>
</feature>
<keyword evidence="4" id="KW-1185">Reference proteome</keyword>
<accession>A0A0P4R2D8</accession>